<dbReference type="InterPro" id="IPR005828">
    <property type="entry name" value="MFS_sugar_transport-like"/>
</dbReference>
<reference evidence="6 7" key="1">
    <citation type="submission" date="2018-11" db="EMBL/GenBank/DDBJ databases">
        <title>Genome sequence of Saitozyma podzolica DSM 27192.</title>
        <authorList>
            <person name="Aliyu H."/>
            <person name="Gorte O."/>
            <person name="Ochsenreither K."/>
        </authorList>
    </citation>
    <scope>NUCLEOTIDE SEQUENCE [LARGE SCALE GENOMIC DNA]</scope>
    <source>
        <strain evidence="6 7">DSM 27192</strain>
    </source>
</reference>
<evidence type="ECO:0008006" key="8">
    <source>
        <dbReference type="Google" id="ProtNLM"/>
    </source>
</evidence>
<comment type="subcellular location">
    <subcellularLocation>
        <location evidence="1">Membrane</location>
        <topology evidence="1">Multi-pass membrane protein</topology>
    </subcellularLocation>
</comment>
<keyword evidence="7" id="KW-1185">Reference proteome</keyword>
<evidence type="ECO:0000256" key="5">
    <source>
        <dbReference type="SAM" id="Phobius"/>
    </source>
</evidence>
<dbReference type="GO" id="GO:0005351">
    <property type="term" value="F:carbohydrate:proton symporter activity"/>
    <property type="evidence" value="ECO:0007669"/>
    <property type="project" value="TreeGrafter"/>
</dbReference>
<feature type="transmembrane region" description="Helical" evidence="5">
    <location>
        <begin position="28"/>
        <end position="49"/>
    </location>
</feature>
<evidence type="ECO:0000313" key="6">
    <source>
        <dbReference type="EMBL" id="RSH80198.1"/>
    </source>
</evidence>
<proteinExistence type="predicted"/>
<accession>A0A427XN10</accession>
<gene>
    <name evidence="6" type="ORF">EHS25_007208</name>
</gene>
<dbReference type="PANTHER" id="PTHR48022:SF51">
    <property type="entry name" value="ALPHA-GLUCOSIDE TRANSPORTER, PUTATIVE (AFU_ORTHOLOGUE AFUA_6G11920)-RELATED"/>
    <property type="match status" value="1"/>
</dbReference>
<dbReference type="Proteomes" id="UP000279259">
    <property type="component" value="Unassembled WGS sequence"/>
</dbReference>
<keyword evidence="3 5" id="KW-1133">Transmembrane helix</keyword>
<evidence type="ECO:0000256" key="2">
    <source>
        <dbReference type="ARBA" id="ARBA00022692"/>
    </source>
</evidence>
<name>A0A427XN10_9TREE</name>
<dbReference type="EMBL" id="RSCD01000035">
    <property type="protein sequence ID" value="RSH80198.1"/>
    <property type="molecule type" value="Genomic_DNA"/>
</dbReference>
<dbReference type="InterPro" id="IPR036259">
    <property type="entry name" value="MFS_trans_sf"/>
</dbReference>
<comment type="caution">
    <text evidence="6">The sequence shown here is derived from an EMBL/GenBank/DDBJ whole genome shotgun (WGS) entry which is preliminary data.</text>
</comment>
<evidence type="ECO:0000256" key="1">
    <source>
        <dbReference type="ARBA" id="ARBA00004141"/>
    </source>
</evidence>
<dbReference type="Pfam" id="PF00083">
    <property type="entry name" value="Sugar_tr"/>
    <property type="match status" value="1"/>
</dbReference>
<protein>
    <recommendedName>
        <fullName evidence="8">Major facilitator superfamily (MFS) profile domain-containing protein</fullName>
    </recommendedName>
</protein>
<organism evidence="6 7">
    <name type="scientific">Saitozyma podzolica</name>
    <dbReference type="NCBI Taxonomy" id="1890683"/>
    <lineage>
        <taxon>Eukaryota</taxon>
        <taxon>Fungi</taxon>
        <taxon>Dikarya</taxon>
        <taxon>Basidiomycota</taxon>
        <taxon>Agaricomycotina</taxon>
        <taxon>Tremellomycetes</taxon>
        <taxon>Tremellales</taxon>
        <taxon>Trimorphomycetaceae</taxon>
        <taxon>Saitozyma</taxon>
    </lineage>
</organism>
<sequence>MPACTLDCLGLAIRSVIPAQGALSGQAAFTAIYMCVFETGIGPVAYALNGELGSAKLRSKTIGWGTCVNSFWIGVLVVIMPYLLNPNEADLKGKVGWIFAGSGVIGTVWAYCFIPETAGRNVDELDELFNRRIPPRTFHKTVLDLDRSATYNART</sequence>
<dbReference type="InterPro" id="IPR050360">
    <property type="entry name" value="MFS_Sugar_Transporters"/>
</dbReference>
<evidence type="ECO:0000256" key="4">
    <source>
        <dbReference type="ARBA" id="ARBA00023136"/>
    </source>
</evidence>
<keyword evidence="2 5" id="KW-0812">Transmembrane</keyword>
<keyword evidence="4 5" id="KW-0472">Membrane</keyword>
<dbReference type="OrthoDB" id="6612291at2759"/>
<evidence type="ECO:0000256" key="3">
    <source>
        <dbReference type="ARBA" id="ARBA00022989"/>
    </source>
</evidence>
<feature type="transmembrane region" description="Helical" evidence="5">
    <location>
        <begin position="95"/>
        <end position="114"/>
    </location>
</feature>
<dbReference type="Gene3D" id="1.20.1250.20">
    <property type="entry name" value="MFS general substrate transporter like domains"/>
    <property type="match status" value="1"/>
</dbReference>
<feature type="transmembrane region" description="Helical" evidence="5">
    <location>
        <begin position="61"/>
        <end position="83"/>
    </location>
</feature>
<dbReference type="PANTHER" id="PTHR48022">
    <property type="entry name" value="PLASTIDIC GLUCOSE TRANSPORTER 4"/>
    <property type="match status" value="1"/>
</dbReference>
<dbReference type="GO" id="GO:0016020">
    <property type="term" value="C:membrane"/>
    <property type="evidence" value="ECO:0007669"/>
    <property type="project" value="UniProtKB-SubCell"/>
</dbReference>
<dbReference type="AlphaFoldDB" id="A0A427XN10"/>
<evidence type="ECO:0000313" key="7">
    <source>
        <dbReference type="Proteomes" id="UP000279259"/>
    </source>
</evidence>
<dbReference type="SUPFAM" id="SSF103473">
    <property type="entry name" value="MFS general substrate transporter"/>
    <property type="match status" value="1"/>
</dbReference>